<evidence type="ECO:0000259" key="7">
    <source>
        <dbReference type="PROSITE" id="PS51469"/>
    </source>
</evidence>
<name>A0A9R1UZ46_LACSA</name>
<feature type="region of interest" description="Disordered" evidence="5">
    <location>
        <begin position="1"/>
        <end position="101"/>
    </location>
</feature>
<keyword evidence="3 6" id="KW-1133">Transmembrane helix</keyword>
<evidence type="ECO:0000256" key="5">
    <source>
        <dbReference type="SAM" id="MobiDB-lite"/>
    </source>
</evidence>
<comment type="caution">
    <text evidence="8">The sequence shown here is derived from an EMBL/GenBank/DDBJ whole genome shotgun (WGS) entry which is preliminary data.</text>
</comment>
<keyword evidence="4 6" id="KW-0472">Membrane</keyword>
<feature type="compositionally biased region" description="Polar residues" evidence="5">
    <location>
        <begin position="1"/>
        <end position="12"/>
    </location>
</feature>
<dbReference type="Proteomes" id="UP000235145">
    <property type="component" value="Unassembled WGS sequence"/>
</dbReference>
<evidence type="ECO:0000256" key="6">
    <source>
        <dbReference type="SAM" id="Phobius"/>
    </source>
</evidence>
<dbReference type="GO" id="GO:0005635">
    <property type="term" value="C:nuclear envelope"/>
    <property type="evidence" value="ECO:0000318"/>
    <property type="project" value="GO_Central"/>
</dbReference>
<dbReference type="PANTHER" id="PTHR12911">
    <property type="entry name" value="SAD1/UNC-84-LIKE PROTEIN-RELATED"/>
    <property type="match status" value="1"/>
</dbReference>
<dbReference type="AlphaFoldDB" id="A0A9R1UZ46"/>
<dbReference type="OrthoDB" id="342281at2759"/>
<keyword evidence="2 6" id="KW-0812">Transmembrane</keyword>
<dbReference type="PROSITE" id="PS51469">
    <property type="entry name" value="SUN"/>
    <property type="match status" value="1"/>
</dbReference>
<feature type="transmembrane region" description="Helical" evidence="6">
    <location>
        <begin position="108"/>
        <end position="126"/>
    </location>
</feature>
<organism evidence="8 9">
    <name type="scientific">Lactuca sativa</name>
    <name type="common">Garden lettuce</name>
    <dbReference type="NCBI Taxonomy" id="4236"/>
    <lineage>
        <taxon>Eukaryota</taxon>
        <taxon>Viridiplantae</taxon>
        <taxon>Streptophyta</taxon>
        <taxon>Embryophyta</taxon>
        <taxon>Tracheophyta</taxon>
        <taxon>Spermatophyta</taxon>
        <taxon>Magnoliopsida</taxon>
        <taxon>eudicotyledons</taxon>
        <taxon>Gunneridae</taxon>
        <taxon>Pentapetalae</taxon>
        <taxon>asterids</taxon>
        <taxon>campanulids</taxon>
        <taxon>Asterales</taxon>
        <taxon>Asteraceae</taxon>
        <taxon>Cichorioideae</taxon>
        <taxon>Cichorieae</taxon>
        <taxon>Lactucinae</taxon>
        <taxon>Lactuca</taxon>
    </lineage>
</organism>
<reference evidence="8 9" key="1">
    <citation type="journal article" date="2017" name="Nat. Commun.">
        <title>Genome assembly with in vitro proximity ligation data and whole-genome triplication in lettuce.</title>
        <authorList>
            <person name="Reyes-Chin-Wo S."/>
            <person name="Wang Z."/>
            <person name="Yang X."/>
            <person name="Kozik A."/>
            <person name="Arikit S."/>
            <person name="Song C."/>
            <person name="Xia L."/>
            <person name="Froenicke L."/>
            <person name="Lavelle D.O."/>
            <person name="Truco M.J."/>
            <person name="Xia R."/>
            <person name="Zhu S."/>
            <person name="Xu C."/>
            <person name="Xu H."/>
            <person name="Xu X."/>
            <person name="Cox K."/>
            <person name="Korf I."/>
            <person name="Meyers B.C."/>
            <person name="Michelmore R.W."/>
        </authorList>
    </citation>
    <scope>NUCLEOTIDE SEQUENCE [LARGE SCALE GENOMIC DNA]</scope>
    <source>
        <strain evidence="9">cv. Salinas</strain>
        <tissue evidence="8">Seedlings</tissue>
    </source>
</reference>
<dbReference type="Gene3D" id="2.60.120.260">
    <property type="entry name" value="Galactose-binding domain-like"/>
    <property type="match status" value="1"/>
</dbReference>
<sequence>MSSSTVSITANPSAAMRRPLFTGEKKSGLDLGGSDGIDAPPLSGGETSRGKDLSHSIRAGAETVLERSRDAVQTKNSLPTNSTTKPRKRTTDKKGGAPSTTKAPWKRVVSVIMKNFALILILLLLAQMIRRLAFNQGSGFDSILIPSSDYERRIAEVEAFLKTTTKMMQVQVEVVDRKIENEIAGLKTELSKRIDDKGAEISSRVNDFDGRLKTMENSLTTNWLTKDEFNRFLEEFKGKKGVDDISDLKLDEIRAFAKEIVEKEIEKHAADGLGRIDYAVASGGAMVLKHSEPFIRSSKLSRWIAGNVHSGAVKILQPSFGQPGECFPLKGDTGFVDIKLRTAVIPEAITLEHVSKSVAFDRSSAPKDCKVLGWLGSEELTEKMNLLTEFTYDLEKSNAQTFNLVESKTAVDTIRLEFMSNHGSPSHTCIYRVRVHGYEPNLA</sequence>
<dbReference type="Gramene" id="rna-gnl|WGS:NBSK|LSAT_7X65181_mrna">
    <property type="protein sequence ID" value="cds-PLY68319.1"/>
    <property type="gene ID" value="gene-LSAT_7X65181"/>
</dbReference>
<dbReference type="GO" id="GO:0043495">
    <property type="term" value="F:protein-membrane adaptor activity"/>
    <property type="evidence" value="ECO:0000318"/>
    <property type="project" value="GO_Central"/>
</dbReference>
<evidence type="ECO:0000313" key="8">
    <source>
        <dbReference type="EMBL" id="KAJ0195420.1"/>
    </source>
</evidence>
<feature type="compositionally biased region" description="Polar residues" evidence="5">
    <location>
        <begin position="73"/>
        <end position="82"/>
    </location>
</feature>
<protein>
    <recommendedName>
        <fullName evidence="7">SUN domain-containing protein</fullName>
    </recommendedName>
</protein>
<evidence type="ECO:0000256" key="1">
    <source>
        <dbReference type="ARBA" id="ARBA00004370"/>
    </source>
</evidence>
<dbReference type="InterPro" id="IPR012919">
    <property type="entry name" value="SUN_dom"/>
</dbReference>
<dbReference type="GO" id="GO:0016020">
    <property type="term" value="C:membrane"/>
    <property type="evidence" value="ECO:0007669"/>
    <property type="project" value="UniProtKB-SubCell"/>
</dbReference>
<evidence type="ECO:0000256" key="4">
    <source>
        <dbReference type="ARBA" id="ARBA00023136"/>
    </source>
</evidence>
<dbReference type="InterPro" id="IPR045119">
    <property type="entry name" value="SUN1-5"/>
</dbReference>
<dbReference type="Pfam" id="PF07738">
    <property type="entry name" value="Sad1_UNC"/>
    <property type="match status" value="1"/>
</dbReference>
<dbReference type="EMBL" id="NBSK02000007">
    <property type="protein sequence ID" value="KAJ0195420.1"/>
    <property type="molecule type" value="Genomic_DNA"/>
</dbReference>
<keyword evidence="9" id="KW-1185">Reference proteome</keyword>
<feature type="domain" description="SUN" evidence="7">
    <location>
        <begin position="241"/>
        <end position="440"/>
    </location>
</feature>
<proteinExistence type="predicted"/>
<evidence type="ECO:0000256" key="2">
    <source>
        <dbReference type="ARBA" id="ARBA00022692"/>
    </source>
</evidence>
<gene>
    <name evidence="8" type="ORF">LSAT_V11C700368100</name>
</gene>
<evidence type="ECO:0000313" key="9">
    <source>
        <dbReference type="Proteomes" id="UP000235145"/>
    </source>
</evidence>
<accession>A0A9R1UZ46</accession>
<evidence type="ECO:0000256" key="3">
    <source>
        <dbReference type="ARBA" id="ARBA00022989"/>
    </source>
</evidence>
<comment type="subcellular location">
    <subcellularLocation>
        <location evidence="1">Membrane</location>
    </subcellularLocation>
</comment>
<dbReference type="PANTHER" id="PTHR12911:SF8">
    <property type="entry name" value="KLAROID PROTEIN-RELATED"/>
    <property type="match status" value="1"/>
</dbReference>